<evidence type="ECO:0000313" key="4">
    <source>
        <dbReference type="Proteomes" id="UP000825729"/>
    </source>
</evidence>
<gene>
    <name evidence="3" type="ORF">H6P81_017032</name>
</gene>
<proteinExistence type="inferred from homology"/>
<dbReference type="InterPro" id="IPR004883">
    <property type="entry name" value="LOB"/>
</dbReference>
<reference evidence="3 4" key="1">
    <citation type="submission" date="2021-07" db="EMBL/GenBank/DDBJ databases">
        <title>The Aristolochia fimbriata genome: insights into angiosperm evolution, floral development and chemical biosynthesis.</title>
        <authorList>
            <person name="Jiao Y."/>
        </authorList>
    </citation>
    <scope>NUCLEOTIDE SEQUENCE [LARGE SCALE GENOMIC DNA]</scope>
    <source>
        <strain evidence="3">IBCAS-2021</strain>
        <tissue evidence="3">Leaf</tissue>
    </source>
</reference>
<feature type="domain" description="LOB" evidence="2">
    <location>
        <begin position="16"/>
        <end position="117"/>
    </location>
</feature>
<evidence type="ECO:0000256" key="1">
    <source>
        <dbReference type="ARBA" id="ARBA00005474"/>
    </source>
</evidence>
<accession>A0AAV7DY33</accession>
<dbReference type="PROSITE" id="PS50891">
    <property type="entry name" value="LOB"/>
    <property type="match status" value="1"/>
</dbReference>
<dbReference type="PANTHER" id="PTHR31301:SF84">
    <property type="entry name" value="LOB DOMAIN-CONTAINING PROTEIN 12-LIKE"/>
    <property type="match status" value="1"/>
</dbReference>
<organism evidence="3 4">
    <name type="scientific">Aristolochia fimbriata</name>
    <name type="common">White veined hardy Dutchman's pipe vine</name>
    <dbReference type="NCBI Taxonomy" id="158543"/>
    <lineage>
        <taxon>Eukaryota</taxon>
        <taxon>Viridiplantae</taxon>
        <taxon>Streptophyta</taxon>
        <taxon>Embryophyta</taxon>
        <taxon>Tracheophyta</taxon>
        <taxon>Spermatophyta</taxon>
        <taxon>Magnoliopsida</taxon>
        <taxon>Magnoliidae</taxon>
        <taxon>Piperales</taxon>
        <taxon>Aristolochiaceae</taxon>
        <taxon>Aristolochia</taxon>
    </lineage>
</organism>
<sequence length="168" mass="18342">MEVKSRSTNSSSPTNVPCAGCKLLRRRCSKDCIFVPYFSSAEPEKFAAVHRIFGASNVCKMLHDIPLNHRGDAVNSLVYEANARLRDPVYGCVASIASLQHQVSQLQTELAMALAETITLRAQISEALSASGSLKNRALETYCCCSSMPTLAQAYSQDILIEQQSQLP</sequence>
<evidence type="ECO:0000259" key="2">
    <source>
        <dbReference type="PROSITE" id="PS50891"/>
    </source>
</evidence>
<name>A0AAV7DY33_ARIFI</name>
<dbReference type="PANTHER" id="PTHR31301">
    <property type="entry name" value="LOB DOMAIN-CONTAINING PROTEIN 4-RELATED"/>
    <property type="match status" value="1"/>
</dbReference>
<evidence type="ECO:0000313" key="3">
    <source>
        <dbReference type="EMBL" id="KAG9441178.1"/>
    </source>
</evidence>
<comment type="similarity">
    <text evidence="1">Belongs to the LOB domain-containing protein family.</text>
</comment>
<dbReference type="AlphaFoldDB" id="A0AAV7DY33"/>
<keyword evidence="4" id="KW-1185">Reference proteome</keyword>
<comment type="caution">
    <text evidence="3">The sequence shown here is derived from an EMBL/GenBank/DDBJ whole genome shotgun (WGS) entry which is preliminary data.</text>
</comment>
<dbReference type="Proteomes" id="UP000825729">
    <property type="component" value="Unassembled WGS sequence"/>
</dbReference>
<dbReference type="EMBL" id="JAINDJ010000007">
    <property type="protein sequence ID" value="KAG9441178.1"/>
    <property type="molecule type" value="Genomic_DNA"/>
</dbReference>
<dbReference type="Pfam" id="PF03195">
    <property type="entry name" value="LOB"/>
    <property type="match status" value="1"/>
</dbReference>
<protein>
    <recommendedName>
        <fullName evidence="2">LOB domain-containing protein</fullName>
    </recommendedName>
</protein>